<evidence type="ECO:0000256" key="1">
    <source>
        <dbReference type="SAM" id="MobiDB-lite"/>
    </source>
</evidence>
<dbReference type="Proteomes" id="UP001209803">
    <property type="component" value="Chromosome"/>
</dbReference>
<feature type="region of interest" description="Disordered" evidence="1">
    <location>
        <begin position="1"/>
        <end position="46"/>
    </location>
</feature>
<evidence type="ECO:0000313" key="3">
    <source>
        <dbReference type="Proteomes" id="UP001209803"/>
    </source>
</evidence>
<feature type="compositionally biased region" description="Polar residues" evidence="1">
    <location>
        <begin position="31"/>
        <end position="46"/>
    </location>
</feature>
<dbReference type="RefSeq" id="WP_265680963.1">
    <property type="nucleotide sequence ID" value="NZ_CP120863.1"/>
</dbReference>
<protein>
    <recommendedName>
        <fullName evidence="4">GNAT family N-acetyltransferase</fullName>
    </recommendedName>
</protein>
<keyword evidence="3" id="KW-1185">Reference proteome</keyword>
<proteinExistence type="predicted"/>
<dbReference type="EMBL" id="CP120863">
    <property type="protein sequence ID" value="WFE88609.1"/>
    <property type="molecule type" value="Genomic_DNA"/>
</dbReference>
<dbReference type="SUPFAM" id="SSF55729">
    <property type="entry name" value="Acyl-CoA N-acyltransferases (Nat)"/>
    <property type="match status" value="1"/>
</dbReference>
<gene>
    <name evidence="2" type="ORF">K1718_20945</name>
</gene>
<evidence type="ECO:0008006" key="4">
    <source>
        <dbReference type="Google" id="ProtNLM"/>
    </source>
</evidence>
<feature type="compositionally biased region" description="Polar residues" evidence="1">
    <location>
        <begin position="1"/>
        <end position="13"/>
    </location>
</feature>
<sequence>MSSGDHSSASEVVSQVPEEVLPPDDLGQVGEVQSGQAPVSPRPKSNMTVRLANGSESDCRAGVFLAREAHRNTIFREIPFSEDKARAIFEKATSRPDRFGLIYAVPSADEPLSEDGLYGFASVHAGEYFLGTGALIATVQTLNISKRLAGTLLGGKVALRLVQAVRHWAKERGCAHFMVHVTNGDNAEEADRFFRRCGMKTIGGNYV</sequence>
<accession>A0ABY8F1G3</accession>
<organism evidence="2 3">
    <name type="scientific">Roseibium porphyridii</name>
    <dbReference type="NCBI Taxonomy" id="2866279"/>
    <lineage>
        <taxon>Bacteria</taxon>
        <taxon>Pseudomonadati</taxon>
        <taxon>Pseudomonadota</taxon>
        <taxon>Alphaproteobacteria</taxon>
        <taxon>Hyphomicrobiales</taxon>
        <taxon>Stappiaceae</taxon>
        <taxon>Roseibium</taxon>
    </lineage>
</organism>
<dbReference type="InterPro" id="IPR016181">
    <property type="entry name" value="Acyl_CoA_acyltransferase"/>
</dbReference>
<reference evidence="2 3" key="1">
    <citation type="submission" date="2023-03" db="EMBL/GenBank/DDBJ databases">
        <title>Roseibium porphyridii sp. nov. and Roseibium rhodosorbium sp. nov. isolated from marine algae, Porphyridium cruentum and Rhodosorus marinus, respectively.</title>
        <authorList>
            <person name="Lee M.W."/>
            <person name="Choi B.J."/>
            <person name="Lee J.K."/>
            <person name="Choi D.G."/>
            <person name="Baek J.H."/>
            <person name="Bayburt H."/>
            <person name="Kim J.M."/>
            <person name="Han D.M."/>
            <person name="Kim K.H."/>
            <person name="Jeon C.O."/>
        </authorList>
    </citation>
    <scope>NUCLEOTIDE SEQUENCE [LARGE SCALE GENOMIC DNA]</scope>
    <source>
        <strain evidence="2 3">KMA01</strain>
    </source>
</reference>
<dbReference type="Gene3D" id="3.40.630.30">
    <property type="match status" value="1"/>
</dbReference>
<evidence type="ECO:0000313" key="2">
    <source>
        <dbReference type="EMBL" id="WFE88609.1"/>
    </source>
</evidence>
<name>A0ABY8F1G3_9HYPH</name>